<reference evidence="1 2" key="2">
    <citation type="submission" date="2018-11" db="EMBL/GenBank/DDBJ databases">
        <authorList>
            <consortium name="Pathogen Informatics"/>
        </authorList>
    </citation>
    <scope>NUCLEOTIDE SEQUENCE [LARGE SCALE GENOMIC DNA]</scope>
</reference>
<dbReference type="Proteomes" id="UP000050794">
    <property type="component" value="Unassembled WGS sequence"/>
</dbReference>
<sequence length="300" mass="34306">MGVNNGAKKSHSAVEVCKKQKTKALVKLFDKNLRSSPVLVPVYPTTQGESMSKILSGYIADWESTIIDDVFSEVNCKDRTLPNAFTLDMLKESELDGHFIGRSLIYAHMDWMSYDKFLSGFASLLIVFRKCKIDEQQVNESLTIGKRRRKALQWGVSLVTALNRRLLKENETVNENFKRYSLEKKTMLEVLALLQIRWDLLCNEENPLDGLDSDFSLTISDTQVVYPSLDELHAEILAMERHFKRLSAEVEQLRVSIQELTNWRSELLMSTSNMLHFAVNDLITALQCGFLEEVELQCSS</sequence>
<name>A0A183UK95_TOXCA</name>
<proteinExistence type="predicted"/>
<evidence type="ECO:0000313" key="1">
    <source>
        <dbReference type="EMBL" id="VDM40236.1"/>
    </source>
</evidence>
<evidence type="ECO:0000313" key="2">
    <source>
        <dbReference type="Proteomes" id="UP000050794"/>
    </source>
</evidence>
<evidence type="ECO:0000313" key="3">
    <source>
        <dbReference type="WBParaSite" id="TCNE_0000891501-mRNA-1"/>
    </source>
</evidence>
<gene>
    <name evidence="1" type="ORF">TCNE_LOCUS8915</name>
</gene>
<dbReference type="AlphaFoldDB" id="A0A183UK95"/>
<protein>
    <submittedName>
        <fullName evidence="1 3">Uncharacterized protein</fullName>
    </submittedName>
</protein>
<organism evidence="2 3">
    <name type="scientific">Toxocara canis</name>
    <name type="common">Canine roundworm</name>
    <dbReference type="NCBI Taxonomy" id="6265"/>
    <lineage>
        <taxon>Eukaryota</taxon>
        <taxon>Metazoa</taxon>
        <taxon>Ecdysozoa</taxon>
        <taxon>Nematoda</taxon>
        <taxon>Chromadorea</taxon>
        <taxon>Rhabditida</taxon>
        <taxon>Spirurina</taxon>
        <taxon>Ascaridomorpha</taxon>
        <taxon>Ascaridoidea</taxon>
        <taxon>Toxocaridae</taxon>
        <taxon>Toxocara</taxon>
    </lineage>
</organism>
<keyword evidence="2" id="KW-1185">Reference proteome</keyword>
<accession>A0A183UK95</accession>
<reference evidence="3" key="1">
    <citation type="submission" date="2016-06" db="UniProtKB">
        <authorList>
            <consortium name="WormBaseParasite"/>
        </authorList>
    </citation>
    <scope>IDENTIFICATION</scope>
</reference>
<dbReference type="WBParaSite" id="TCNE_0000891501-mRNA-1">
    <property type="protein sequence ID" value="TCNE_0000891501-mRNA-1"/>
    <property type="gene ID" value="TCNE_0000891501"/>
</dbReference>
<dbReference type="EMBL" id="UYWY01020029">
    <property type="protein sequence ID" value="VDM40236.1"/>
    <property type="molecule type" value="Genomic_DNA"/>
</dbReference>